<proteinExistence type="predicted"/>
<evidence type="ECO:0000313" key="5">
    <source>
        <dbReference type="Proteomes" id="UP000253314"/>
    </source>
</evidence>
<dbReference type="EMBL" id="QOCW01000004">
    <property type="protein sequence ID" value="RBW70481.1"/>
    <property type="molecule type" value="Genomic_DNA"/>
</dbReference>
<dbReference type="GO" id="GO:0008168">
    <property type="term" value="F:methyltransferase activity"/>
    <property type="evidence" value="ECO:0007669"/>
    <property type="project" value="UniProtKB-KW"/>
</dbReference>
<gene>
    <name evidence="4" type="ORF">DS031_05500</name>
</gene>
<keyword evidence="2 4" id="KW-0808">Transferase</keyword>
<organism evidence="4 5">
    <name type="scientific">Bacillus taeanensis</name>
    <dbReference type="NCBI Taxonomy" id="273032"/>
    <lineage>
        <taxon>Bacteria</taxon>
        <taxon>Bacillati</taxon>
        <taxon>Bacillota</taxon>
        <taxon>Bacilli</taxon>
        <taxon>Bacillales</taxon>
        <taxon>Bacillaceae</taxon>
        <taxon>Bacillus</taxon>
    </lineage>
</organism>
<reference evidence="4 5" key="1">
    <citation type="submission" date="2018-07" db="EMBL/GenBank/DDBJ databases">
        <title>Lottiidibacillus patelloidae gen. nov., sp. nov., isolated from the intestinal tract of a marine limpet and the reclassification of B. taeanensis BH030017T, B. algicola KMM 3737T and B. hwajinpoensis SW-72T as genus Lottiidibacillus.</title>
        <authorList>
            <person name="Liu R."/>
            <person name="Huang Z."/>
        </authorList>
    </citation>
    <scope>NUCLEOTIDE SEQUENCE [LARGE SCALE GENOMIC DNA]</scope>
    <source>
        <strain evidence="4 5">BH030017</strain>
    </source>
</reference>
<keyword evidence="5" id="KW-1185">Reference proteome</keyword>
<dbReference type="PANTHER" id="PTHR43861:SF1">
    <property type="entry name" value="TRANS-ACONITATE 2-METHYLTRANSFERASE"/>
    <property type="match status" value="1"/>
</dbReference>
<sequence length="247" mass="29020">MSYEQFAYYYDQLMADVPYENWLYYVERIYKEYQHSGKRILDVGCGTGALSIQLAQENFNVTGIDLSEDMLTVARSKAEHKGLHIPLFQQDMSSMIGLGEFDTIVIFCDSLNYLRTEEEVKRTFKGMYDHLREGGLLLFDVHSTYKIEHLFVGQTYGGSDPQLSYLWQCFEGEHLNSVEHELTFFSKRNDGTYDRFDELHFQRTFPIEQYEQWLRELDFEILEITGDFLDTSPSPGTERVFFAAEKR</sequence>
<dbReference type="Gene3D" id="2.20.25.110">
    <property type="entry name" value="S-adenosyl-L-methionine-dependent methyltransferases"/>
    <property type="match status" value="1"/>
</dbReference>
<evidence type="ECO:0000256" key="1">
    <source>
        <dbReference type="ARBA" id="ARBA00022603"/>
    </source>
</evidence>
<dbReference type="InterPro" id="IPR029063">
    <property type="entry name" value="SAM-dependent_MTases_sf"/>
</dbReference>
<dbReference type="Proteomes" id="UP000253314">
    <property type="component" value="Unassembled WGS sequence"/>
</dbReference>
<dbReference type="CDD" id="cd02440">
    <property type="entry name" value="AdoMet_MTases"/>
    <property type="match status" value="1"/>
</dbReference>
<name>A0A366Y2P8_9BACI</name>
<dbReference type="SUPFAM" id="SSF53335">
    <property type="entry name" value="S-adenosyl-L-methionine-dependent methyltransferases"/>
    <property type="match status" value="1"/>
</dbReference>
<dbReference type="GO" id="GO:0032259">
    <property type="term" value="P:methylation"/>
    <property type="evidence" value="ECO:0007669"/>
    <property type="project" value="UniProtKB-KW"/>
</dbReference>
<accession>A0A366Y2P8</accession>
<comment type="caution">
    <text evidence="4">The sequence shown here is derived from an EMBL/GenBank/DDBJ whole genome shotgun (WGS) entry which is preliminary data.</text>
</comment>
<dbReference type="Gene3D" id="3.40.50.150">
    <property type="entry name" value="Vaccinia Virus protein VP39"/>
    <property type="match status" value="1"/>
</dbReference>
<dbReference type="Pfam" id="PF13649">
    <property type="entry name" value="Methyltransf_25"/>
    <property type="match status" value="1"/>
</dbReference>
<dbReference type="RefSeq" id="WP_113804932.1">
    <property type="nucleotide sequence ID" value="NZ_QOCW01000004.1"/>
</dbReference>
<dbReference type="InterPro" id="IPR041698">
    <property type="entry name" value="Methyltransf_25"/>
</dbReference>
<dbReference type="AlphaFoldDB" id="A0A366Y2P8"/>
<dbReference type="OrthoDB" id="9811589at2"/>
<keyword evidence="1 4" id="KW-0489">Methyltransferase</keyword>
<protein>
    <submittedName>
        <fullName evidence="4">SAM-dependent methyltransferase</fullName>
    </submittedName>
</protein>
<evidence type="ECO:0000259" key="3">
    <source>
        <dbReference type="Pfam" id="PF13649"/>
    </source>
</evidence>
<evidence type="ECO:0000256" key="2">
    <source>
        <dbReference type="ARBA" id="ARBA00022679"/>
    </source>
</evidence>
<dbReference type="PANTHER" id="PTHR43861">
    <property type="entry name" value="TRANS-ACONITATE 2-METHYLTRANSFERASE-RELATED"/>
    <property type="match status" value="1"/>
</dbReference>
<evidence type="ECO:0000313" key="4">
    <source>
        <dbReference type="EMBL" id="RBW70481.1"/>
    </source>
</evidence>
<feature type="domain" description="Methyltransferase" evidence="3">
    <location>
        <begin position="40"/>
        <end position="135"/>
    </location>
</feature>